<dbReference type="Gene3D" id="3.30.559.10">
    <property type="entry name" value="Chloramphenicol acetyltransferase-like domain"/>
    <property type="match status" value="1"/>
</dbReference>
<dbReference type="EMBL" id="WJBD01000001">
    <property type="protein sequence ID" value="MBC3886905.1"/>
    <property type="molecule type" value="Genomic_DNA"/>
</dbReference>
<proteinExistence type="predicted"/>
<gene>
    <name evidence="1" type="ORF">GH810_01070</name>
</gene>
<evidence type="ECO:0008006" key="3">
    <source>
        <dbReference type="Google" id="ProtNLM"/>
    </source>
</evidence>
<dbReference type="PANTHER" id="PTHR28037:SF1">
    <property type="entry name" value="ALCOHOL O-ACETYLTRANSFERASE 1-RELATED"/>
    <property type="match status" value="1"/>
</dbReference>
<protein>
    <recommendedName>
        <fullName evidence="3">Condensation domain-containing protein</fullName>
    </recommendedName>
</protein>
<organism evidence="1 2">
    <name type="scientific">Acetobacterium paludosum</name>
    <dbReference type="NCBI Taxonomy" id="52693"/>
    <lineage>
        <taxon>Bacteria</taxon>
        <taxon>Bacillati</taxon>
        <taxon>Bacillota</taxon>
        <taxon>Clostridia</taxon>
        <taxon>Eubacteriales</taxon>
        <taxon>Eubacteriaceae</taxon>
        <taxon>Acetobacterium</taxon>
    </lineage>
</organism>
<dbReference type="Gene3D" id="3.30.559.30">
    <property type="entry name" value="Nonribosomal peptide synthetase, condensation domain"/>
    <property type="match status" value="1"/>
</dbReference>
<accession>A0A923I0J8</accession>
<dbReference type="InterPro" id="IPR023213">
    <property type="entry name" value="CAT-like_dom_sf"/>
</dbReference>
<dbReference type="AlphaFoldDB" id="A0A923I0J8"/>
<dbReference type="PANTHER" id="PTHR28037">
    <property type="entry name" value="ALCOHOL O-ACETYLTRANSFERASE 1-RELATED"/>
    <property type="match status" value="1"/>
</dbReference>
<comment type="caution">
    <text evidence="1">The sequence shown here is derived from an EMBL/GenBank/DDBJ whole genome shotgun (WGS) entry which is preliminary data.</text>
</comment>
<evidence type="ECO:0000313" key="2">
    <source>
        <dbReference type="Proteomes" id="UP000616595"/>
    </source>
</evidence>
<evidence type="ECO:0000313" key="1">
    <source>
        <dbReference type="EMBL" id="MBC3886905.1"/>
    </source>
</evidence>
<dbReference type="SUPFAM" id="SSF52777">
    <property type="entry name" value="CoA-dependent acyltransferases"/>
    <property type="match status" value="2"/>
</dbReference>
<dbReference type="Proteomes" id="UP000616595">
    <property type="component" value="Unassembled WGS sequence"/>
</dbReference>
<dbReference type="InterPro" id="IPR052058">
    <property type="entry name" value="Alcohol_O-acetyltransferase"/>
</dbReference>
<reference evidence="1" key="1">
    <citation type="submission" date="2019-10" db="EMBL/GenBank/DDBJ databases">
        <authorList>
            <person name="Ross D.E."/>
            <person name="Gulliver D."/>
        </authorList>
    </citation>
    <scope>NUCLEOTIDE SEQUENCE</scope>
    <source>
        <strain evidence="1">DER-2019</strain>
    </source>
</reference>
<dbReference type="RefSeq" id="WP_148565526.1">
    <property type="nucleotide sequence ID" value="NZ_RXYA01000001.1"/>
</dbReference>
<dbReference type="OrthoDB" id="7321121at2"/>
<name>A0A923I0J8_9FIRM</name>
<reference evidence="1" key="2">
    <citation type="submission" date="2020-10" db="EMBL/GenBank/DDBJ databases">
        <title>Comparative genomics of the Acetobacterium genus.</title>
        <authorList>
            <person name="Marshall C."/>
            <person name="May H."/>
            <person name="Norman S."/>
        </authorList>
    </citation>
    <scope>NUCLEOTIDE SEQUENCE</scope>
    <source>
        <strain evidence="1">DER-2019</strain>
    </source>
</reference>
<sequence>MNFKAEVFDKFQYLSAVNKFNDHTLHGVIRFEDKLNTRAMEQAMRLLLKVVPILSSVYREENGSFYWESVDYLQVKGNFILVDNEGDFNSFITEKINEMTGPQIKACIFTANEDSLAIVMNHMICDAAGFKQILYLLSNFYSELLENFDYFPEFVINGDRGFKKIIAEFSFMDRLKALLFQRKDSNQNSCYKFPMSKEKNVTPFFLTHEISQNQFAEIRKYCKINKVTVNDIVLAAYYRVLYRMLIANTEPLNIPIMVDMRRNLKNNDFMALSNLSSTVITDLNFVQGENFYDTVIKINQMMSIKKAKNIGLNGFVKLDLLSNIFSDKIGYKITKRGFKNPLICMTNIGVLDSNLLNFKGASINNAFMFGSVKYRPYFQLALSSFADKITFTCNLYGNQEDRNKIADFFSLLNKELTLCYK</sequence>
<keyword evidence="2" id="KW-1185">Reference proteome</keyword>